<dbReference type="PROSITE" id="PS51257">
    <property type="entry name" value="PROKAR_LIPOPROTEIN"/>
    <property type="match status" value="1"/>
</dbReference>
<dbReference type="InterPro" id="IPR011042">
    <property type="entry name" value="6-blade_b-propeller_TolB-like"/>
</dbReference>
<dbReference type="SUPFAM" id="SSF50952">
    <property type="entry name" value="Soluble quinoprotein glucose dehydrogenase"/>
    <property type="match status" value="1"/>
</dbReference>
<dbReference type="Pfam" id="PF07995">
    <property type="entry name" value="GSDH"/>
    <property type="match status" value="1"/>
</dbReference>
<dbReference type="PANTHER" id="PTHR19328">
    <property type="entry name" value="HEDGEHOG-INTERACTING PROTEIN"/>
    <property type="match status" value="1"/>
</dbReference>
<dbReference type="InterPro" id="IPR012938">
    <property type="entry name" value="Glc/Sorbosone_DH"/>
</dbReference>
<proteinExistence type="predicted"/>
<dbReference type="Gene3D" id="2.120.10.30">
    <property type="entry name" value="TolB, C-terminal domain"/>
    <property type="match status" value="1"/>
</dbReference>
<gene>
    <name evidence="2" type="ORF">KACHI17_05070</name>
</gene>
<accession>A0AAT9GGK6</accession>
<dbReference type="EMBL" id="AP029612">
    <property type="protein sequence ID" value="BFG69626.1"/>
    <property type="molecule type" value="Genomic_DNA"/>
</dbReference>
<sequence length="387" mass="41927">MHMKSAIITSLLGLTLFLGSCQGSSNKNPELPLTGDPTLKTTVIVNNREIIWGMDFLPNGDLLFTEKKGTIARYTSNGNIQEISGVPAGIFTNGQGGLLDIKVHPNYANNGWIYISYAASENGLNGALLKLTRFKLNGNQIINAETIFQTKTVNTWYGHYGSRIVFDKAGFLYLSIGEGGSTSYGGVGSGNMNAQDTKSDWGKVHRMTDDGKVPSDNPILPGNTTATTVYSYGHRNPQGMTYDAINNRIWENEHGPMGGDEINLVEKGKNYGWPLVSYGKNYDGVAVSSNPSASGITEPLKYWVPSIAPSGMAVITSDQFKSWKGNLLTGSLKFNYVSRAVLEGNKITKDEKILEGIGRVRNVKQGPDGNIYVSVEGPGRIIRVTGE</sequence>
<dbReference type="InterPro" id="IPR011041">
    <property type="entry name" value="Quinoprot_gluc/sorb_DH_b-prop"/>
</dbReference>
<protein>
    <submittedName>
        <fullName evidence="2">PQQ-dependent sugar dehydrogenase</fullName>
    </submittedName>
</protein>
<reference evidence="2" key="1">
    <citation type="submission" date="2024-02" db="EMBL/GenBank/DDBJ databases">
        <title>Sediminibacterium planktonica sp. nov. and Sediminibacterium longus sp. nov., isolated from surface lake and river water.</title>
        <authorList>
            <person name="Watanabe K."/>
            <person name="Takemine S."/>
            <person name="Ishii Y."/>
            <person name="Ogata Y."/>
            <person name="Shindo C."/>
            <person name="Suda W."/>
        </authorList>
    </citation>
    <scope>NUCLEOTIDE SEQUENCE</scope>
    <source>
        <strain evidence="2">KACHI17</strain>
    </source>
</reference>
<name>A0AAT9GGK6_9BACT</name>
<organism evidence="2">
    <name type="scientific">Sediminibacterium sp. KACHI17</name>
    <dbReference type="NCBI Taxonomy" id="1751071"/>
    <lineage>
        <taxon>Bacteria</taxon>
        <taxon>Pseudomonadati</taxon>
        <taxon>Bacteroidota</taxon>
        <taxon>Chitinophagia</taxon>
        <taxon>Chitinophagales</taxon>
        <taxon>Chitinophagaceae</taxon>
        <taxon>Sediminibacterium</taxon>
    </lineage>
</organism>
<feature type="domain" description="Glucose/Sorbosone dehydrogenase" evidence="1">
    <location>
        <begin position="51"/>
        <end position="383"/>
    </location>
</feature>
<evidence type="ECO:0000313" key="2">
    <source>
        <dbReference type="EMBL" id="BFG69626.1"/>
    </source>
</evidence>
<dbReference type="AlphaFoldDB" id="A0AAT9GGK6"/>
<dbReference type="PANTHER" id="PTHR19328:SF75">
    <property type="entry name" value="ALDOSE SUGAR DEHYDROGENASE YLII"/>
    <property type="match status" value="1"/>
</dbReference>
<evidence type="ECO:0000259" key="1">
    <source>
        <dbReference type="Pfam" id="PF07995"/>
    </source>
</evidence>